<dbReference type="PANTHER" id="PTHR43537">
    <property type="entry name" value="TRANSCRIPTIONAL REGULATOR, GNTR FAMILY"/>
    <property type="match status" value="1"/>
</dbReference>
<evidence type="ECO:0000259" key="4">
    <source>
        <dbReference type="SMART" id="SM00895"/>
    </source>
</evidence>
<dbReference type="EMBL" id="UINC01014295">
    <property type="protein sequence ID" value="SVA61076.1"/>
    <property type="molecule type" value="Genomic_DNA"/>
</dbReference>
<name>A0A381X8H5_9ZZZZ</name>
<dbReference type="SMART" id="SM00895">
    <property type="entry name" value="FCD"/>
    <property type="match status" value="1"/>
</dbReference>
<dbReference type="GO" id="GO:0003677">
    <property type="term" value="F:DNA binding"/>
    <property type="evidence" value="ECO:0007669"/>
    <property type="project" value="UniProtKB-KW"/>
</dbReference>
<dbReference type="InterPro" id="IPR008920">
    <property type="entry name" value="TF_FadR/GntR_C"/>
</dbReference>
<accession>A0A381X8H5</accession>
<evidence type="ECO:0000256" key="1">
    <source>
        <dbReference type="ARBA" id="ARBA00023015"/>
    </source>
</evidence>
<reference evidence="5" key="1">
    <citation type="submission" date="2018-05" db="EMBL/GenBank/DDBJ databases">
        <authorList>
            <person name="Lanie J.A."/>
            <person name="Ng W.-L."/>
            <person name="Kazmierczak K.M."/>
            <person name="Andrzejewski T.M."/>
            <person name="Davidsen T.M."/>
            <person name="Wayne K.J."/>
            <person name="Tettelin H."/>
            <person name="Glass J.I."/>
            <person name="Rusch D."/>
            <person name="Podicherti R."/>
            <person name="Tsui H.-C.T."/>
            <person name="Winkler M.E."/>
        </authorList>
    </citation>
    <scope>NUCLEOTIDE SEQUENCE</scope>
</reference>
<dbReference type="AlphaFoldDB" id="A0A381X8H5"/>
<keyword evidence="2" id="KW-0238">DNA-binding</keyword>
<dbReference type="Gene3D" id="1.20.120.530">
    <property type="entry name" value="GntR ligand-binding domain-like"/>
    <property type="match status" value="1"/>
</dbReference>
<evidence type="ECO:0000256" key="3">
    <source>
        <dbReference type="ARBA" id="ARBA00023163"/>
    </source>
</evidence>
<keyword evidence="3" id="KW-0804">Transcription</keyword>
<sequence length="167" mass="19428">MSQLSVEGLVELNAYKKVSVTGISKKYVIDLYNVRNIIECFAIKELISKKNKFIVKKLYEIINQMIKSTKLNNFTEIAQLDIKFHRTIINGSNNLFLSNTWIPLETGVMRCMYKRYKIYDSLEQVVGNHPLIIKTIEQNDINRAESLISQHIGEALEKILQCWDENE</sequence>
<dbReference type="PANTHER" id="PTHR43537:SF24">
    <property type="entry name" value="GLUCONATE OPERON TRANSCRIPTIONAL REPRESSOR"/>
    <property type="match status" value="1"/>
</dbReference>
<gene>
    <name evidence="5" type="ORF">METZ01_LOCUS113930</name>
</gene>
<feature type="domain" description="GntR C-terminal" evidence="4">
    <location>
        <begin position="30"/>
        <end position="154"/>
    </location>
</feature>
<dbReference type="InterPro" id="IPR011711">
    <property type="entry name" value="GntR_C"/>
</dbReference>
<evidence type="ECO:0000256" key="2">
    <source>
        <dbReference type="ARBA" id="ARBA00023125"/>
    </source>
</evidence>
<protein>
    <recommendedName>
        <fullName evidence="4">GntR C-terminal domain-containing protein</fullName>
    </recommendedName>
</protein>
<keyword evidence="1" id="KW-0805">Transcription regulation</keyword>
<dbReference type="Pfam" id="PF07729">
    <property type="entry name" value="FCD"/>
    <property type="match status" value="1"/>
</dbReference>
<proteinExistence type="predicted"/>
<evidence type="ECO:0000313" key="5">
    <source>
        <dbReference type="EMBL" id="SVA61076.1"/>
    </source>
</evidence>
<organism evidence="5">
    <name type="scientific">marine metagenome</name>
    <dbReference type="NCBI Taxonomy" id="408172"/>
    <lineage>
        <taxon>unclassified sequences</taxon>
        <taxon>metagenomes</taxon>
        <taxon>ecological metagenomes</taxon>
    </lineage>
</organism>
<dbReference type="SUPFAM" id="SSF48008">
    <property type="entry name" value="GntR ligand-binding domain-like"/>
    <property type="match status" value="1"/>
</dbReference>